<comment type="caution">
    <text evidence="2">The sequence shown here is derived from an EMBL/GenBank/DDBJ whole genome shotgun (WGS) entry which is preliminary data.</text>
</comment>
<proteinExistence type="predicted"/>
<feature type="region of interest" description="Disordered" evidence="1">
    <location>
        <begin position="37"/>
        <end position="65"/>
    </location>
</feature>
<keyword evidence="3" id="KW-1185">Reference proteome</keyword>
<evidence type="ECO:0000313" key="2">
    <source>
        <dbReference type="EMBL" id="KAH0755351.1"/>
    </source>
</evidence>
<accession>A0ABQ7UU31</accession>
<protein>
    <submittedName>
        <fullName evidence="2">Uncharacterized protein</fullName>
    </submittedName>
</protein>
<evidence type="ECO:0000256" key="1">
    <source>
        <dbReference type="SAM" id="MobiDB-lite"/>
    </source>
</evidence>
<sequence>MNVDTMATKYLNLRFKFGGILVSEIGLILKKKLNQGTEPSIQEKVEPSAQENAEEDIDNDSICSG</sequence>
<evidence type="ECO:0000313" key="3">
    <source>
        <dbReference type="Proteomes" id="UP000826656"/>
    </source>
</evidence>
<name>A0ABQ7UU31_SOLTU</name>
<dbReference type="EMBL" id="JAIVGD010000018">
    <property type="protein sequence ID" value="KAH0755351.1"/>
    <property type="molecule type" value="Genomic_DNA"/>
</dbReference>
<gene>
    <name evidence="2" type="ORF">KY290_025621</name>
</gene>
<dbReference type="Proteomes" id="UP000826656">
    <property type="component" value="Unassembled WGS sequence"/>
</dbReference>
<organism evidence="2 3">
    <name type="scientific">Solanum tuberosum</name>
    <name type="common">Potato</name>
    <dbReference type="NCBI Taxonomy" id="4113"/>
    <lineage>
        <taxon>Eukaryota</taxon>
        <taxon>Viridiplantae</taxon>
        <taxon>Streptophyta</taxon>
        <taxon>Embryophyta</taxon>
        <taxon>Tracheophyta</taxon>
        <taxon>Spermatophyta</taxon>
        <taxon>Magnoliopsida</taxon>
        <taxon>eudicotyledons</taxon>
        <taxon>Gunneridae</taxon>
        <taxon>Pentapetalae</taxon>
        <taxon>asterids</taxon>
        <taxon>lamiids</taxon>
        <taxon>Solanales</taxon>
        <taxon>Solanaceae</taxon>
        <taxon>Solanoideae</taxon>
        <taxon>Solaneae</taxon>
        <taxon>Solanum</taxon>
    </lineage>
</organism>
<reference evidence="2 3" key="1">
    <citation type="journal article" date="2021" name="bioRxiv">
        <title>Chromosome-scale and haplotype-resolved genome assembly of a tetraploid potato cultivar.</title>
        <authorList>
            <person name="Sun H."/>
            <person name="Jiao W.-B."/>
            <person name="Krause K."/>
            <person name="Campoy J.A."/>
            <person name="Goel M."/>
            <person name="Folz-Donahue K."/>
            <person name="Kukat C."/>
            <person name="Huettel B."/>
            <person name="Schneeberger K."/>
        </authorList>
    </citation>
    <scope>NUCLEOTIDE SEQUENCE [LARGE SCALE GENOMIC DNA]</scope>
    <source>
        <strain evidence="2">SolTubOtavaFocal</strain>
        <tissue evidence="2">Leaves</tissue>
    </source>
</reference>